<accession>A0A1M6NXR7</accession>
<proteinExistence type="predicted"/>
<keyword evidence="2" id="KW-1185">Reference proteome</keyword>
<protein>
    <submittedName>
        <fullName evidence="1">Uncharacterized protein</fullName>
    </submittedName>
</protein>
<dbReference type="EMBL" id="FRAM01000001">
    <property type="protein sequence ID" value="SHK00515.1"/>
    <property type="molecule type" value="Genomic_DNA"/>
</dbReference>
<dbReference type="RefSeq" id="WP_072996466.1">
    <property type="nucleotide sequence ID" value="NZ_FRAM01000001.1"/>
</dbReference>
<evidence type="ECO:0000313" key="2">
    <source>
        <dbReference type="Proteomes" id="UP000184498"/>
    </source>
</evidence>
<dbReference type="AlphaFoldDB" id="A0A1M6NXR7"/>
<name>A0A1M6NXR7_9FLAO</name>
<evidence type="ECO:0000313" key="1">
    <source>
        <dbReference type="EMBL" id="SHK00515.1"/>
    </source>
</evidence>
<reference evidence="2" key="1">
    <citation type="submission" date="2016-11" db="EMBL/GenBank/DDBJ databases">
        <authorList>
            <person name="Varghese N."/>
            <person name="Submissions S."/>
        </authorList>
    </citation>
    <scope>NUCLEOTIDE SEQUENCE [LARGE SCALE GENOMIC DNA]</scope>
    <source>
        <strain evidence="2">DSM 18016</strain>
    </source>
</reference>
<dbReference type="OrthoDB" id="789445at2"/>
<organism evidence="1 2">
    <name type="scientific">Epilithonimonas mollis</name>
    <dbReference type="NCBI Taxonomy" id="216903"/>
    <lineage>
        <taxon>Bacteria</taxon>
        <taxon>Pseudomonadati</taxon>
        <taxon>Bacteroidota</taxon>
        <taxon>Flavobacteriia</taxon>
        <taxon>Flavobacteriales</taxon>
        <taxon>Weeksellaceae</taxon>
        <taxon>Chryseobacterium group</taxon>
        <taxon>Epilithonimonas</taxon>
    </lineage>
</organism>
<gene>
    <name evidence="1" type="ORF">SAMN05444371_0732</name>
</gene>
<sequence>MDKQKLNKDVTEDNLNHTFKNILLLEKLFILEIKKIYEIEDGISEINHYIMSIANRAISLNRGFVTLAESNNYQSAVSLMRLQIDNCLRLYALSLYSNSSEFYEKVLKGEHIRNLKDRDGNKMTDNYLVNKIDKIFPQFESLYKKLSGHIHFSSEHFSFNNKVDNGIVSISVGNIENLDISKKVDYSFNMFLVGKDLLSLITEYRNEITN</sequence>
<dbReference type="Proteomes" id="UP000184498">
    <property type="component" value="Unassembled WGS sequence"/>
</dbReference>